<keyword evidence="10 12" id="KW-0472">Membrane</keyword>
<evidence type="ECO:0000259" key="17">
    <source>
        <dbReference type="PROSITE" id="PS51371"/>
    </source>
</evidence>
<evidence type="ECO:0000256" key="8">
    <source>
        <dbReference type="ARBA" id="ARBA00023065"/>
    </source>
</evidence>
<feature type="transmembrane region" description="Helical" evidence="14">
    <location>
        <begin position="411"/>
        <end position="431"/>
    </location>
</feature>
<evidence type="ECO:0000256" key="5">
    <source>
        <dbReference type="ARBA" id="ARBA00022692"/>
    </source>
</evidence>
<dbReference type="Gene3D" id="3.10.580.10">
    <property type="entry name" value="CBS-domain"/>
    <property type="match status" value="1"/>
</dbReference>
<evidence type="ECO:0000256" key="13">
    <source>
        <dbReference type="SAM" id="MobiDB-lite"/>
    </source>
</evidence>
<evidence type="ECO:0000256" key="10">
    <source>
        <dbReference type="ARBA" id="ARBA00023136"/>
    </source>
</evidence>
<feature type="transmembrane region" description="Helical" evidence="14">
    <location>
        <begin position="381"/>
        <end position="399"/>
    </location>
</feature>
<keyword evidence="15" id="KW-0732">Signal</keyword>
<evidence type="ECO:0000256" key="11">
    <source>
        <dbReference type="PROSITE-ProRule" id="PRU00703"/>
    </source>
</evidence>
<dbReference type="Pfam" id="PF25562">
    <property type="entry name" value="CNBH_CNNM2_C"/>
    <property type="match status" value="1"/>
</dbReference>
<gene>
    <name evidence="19" type="primary">Cnnm2</name>
    <name evidence="19" type="ORF">TNCT_378091</name>
</gene>
<feature type="domain" description="Cyclic nucleotide-binding" evidence="16">
    <location>
        <begin position="710"/>
        <end position="759"/>
    </location>
</feature>
<dbReference type="GO" id="GO:0006811">
    <property type="term" value="P:monoatomic ion transport"/>
    <property type="evidence" value="ECO:0007669"/>
    <property type="project" value="UniProtKB-KW"/>
</dbReference>
<feature type="domain" description="CBS" evidence="17">
    <location>
        <begin position="490"/>
        <end position="551"/>
    </location>
</feature>
<keyword evidence="20" id="KW-1185">Reference proteome</keyword>
<keyword evidence="4" id="KW-1003">Cell membrane</keyword>
<dbReference type="InterPro" id="IPR018490">
    <property type="entry name" value="cNMP-bd_dom_sf"/>
</dbReference>
<dbReference type="PROSITE" id="PS51846">
    <property type="entry name" value="CNNM"/>
    <property type="match status" value="1"/>
</dbReference>
<keyword evidence="5 12" id="KW-0812">Transmembrane</keyword>
<dbReference type="GO" id="GO:0022857">
    <property type="term" value="F:transmembrane transporter activity"/>
    <property type="evidence" value="ECO:0007669"/>
    <property type="project" value="TreeGrafter"/>
</dbReference>
<dbReference type="InterPro" id="IPR046342">
    <property type="entry name" value="CBS_dom_sf"/>
</dbReference>
<evidence type="ECO:0000256" key="6">
    <source>
        <dbReference type="ARBA" id="ARBA00022737"/>
    </source>
</evidence>
<feature type="domain" description="CBS" evidence="17">
    <location>
        <begin position="558"/>
        <end position="624"/>
    </location>
</feature>
<dbReference type="InterPro" id="IPR045095">
    <property type="entry name" value="ACDP"/>
</dbReference>
<dbReference type="OrthoDB" id="5353557at2759"/>
<name>A0A8X6F3C9_TRICU</name>
<protein>
    <submittedName>
        <fullName evidence="19">Metal transporter CNNM2</fullName>
    </submittedName>
</protein>
<dbReference type="PANTHER" id="PTHR12064">
    <property type="entry name" value="METAL TRANSPORTER CNNM"/>
    <property type="match status" value="1"/>
</dbReference>
<feature type="region of interest" description="Disordered" evidence="13">
    <location>
        <begin position="966"/>
        <end position="994"/>
    </location>
</feature>
<keyword evidence="3" id="KW-0813">Transport</keyword>
<dbReference type="SUPFAM" id="SSF54631">
    <property type="entry name" value="CBS-domain pair"/>
    <property type="match status" value="1"/>
</dbReference>
<evidence type="ECO:0000256" key="4">
    <source>
        <dbReference type="ARBA" id="ARBA00022475"/>
    </source>
</evidence>
<feature type="transmembrane region" description="Helical" evidence="14">
    <location>
        <begin position="296"/>
        <end position="320"/>
    </location>
</feature>
<proteinExistence type="inferred from homology"/>
<comment type="subcellular location">
    <subcellularLocation>
        <location evidence="1">Cell membrane</location>
        <topology evidence="1">Multi-pass membrane protein</topology>
    </subcellularLocation>
</comment>
<evidence type="ECO:0000313" key="19">
    <source>
        <dbReference type="EMBL" id="GFQ69878.1"/>
    </source>
</evidence>
<evidence type="ECO:0000313" key="20">
    <source>
        <dbReference type="Proteomes" id="UP000887116"/>
    </source>
</evidence>
<dbReference type="InterPro" id="IPR044751">
    <property type="entry name" value="Ion_transp-like_CBS"/>
</dbReference>
<reference evidence="19" key="1">
    <citation type="submission" date="2020-07" db="EMBL/GenBank/DDBJ databases">
        <title>Multicomponent nature underlies the extraordinary mechanical properties of spider dragline silk.</title>
        <authorList>
            <person name="Kono N."/>
            <person name="Nakamura H."/>
            <person name="Mori M."/>
            <person name="Yoshida Y."/>
            <person name="Ohtoshi R."/>
            <person name="Malay A.D."/>
            <person name="Moran D.A.P."/>
            <person name="Tomita M."/>
            <person name="Numata K."/>
            <person name="Arakawa K."/>
        </authorList>
    </citation>
    <scope>NUCLEOTIDE SEQUENCE</scope>
</reference>
<comment type="similarity">
    <text evidence="2">Belongs to the ACDP family.</text>
</comment>
<dbReference type="GO" id="GO:0010960">
    <property type="term" value="P:magnesium ion homeostasis"/>
    <property type="evidence" value="ECO:0007669"/>
    <property type="project" value="InterPro"/>
</dbReference>
<dbReference type="FunFam" id="3.10.580.10:FF:000001">
    <property type="entry name" value="Putative metal transporter CNNM3 isoform 2"/>
    <property type="match status" value="1"/>
</dbReference>
<dbReference type="PROSITE" id="PS50042">
    <property type="entry name" value="CNMP_BINDING_3"/>
    <property type="match status" value="1"/>
</dbReference>
<evidence type="ECO:0000256" key="14">
    <source>
        <dbReference type="SAM" id="Phobius"/>
    </source>
</evidence>
<evidence type="ECO:0000259" key="18">
    <source>
        <dbReference type="PROSITE" id="PS51846"/>
    </source>
</evidence>
<accession>A0A8X6F3C9</accession>
<dbReference type="PANTHER" id="PTHR12064:SF94">
    <property type="entry name" value="UNEXTENDED PROTEIN"/>
    <property type="match status" value="1"/>
</dbReference>
<feature type="domain" description="CNNM transmembrane" evidence="18">
    <location>
        <begin position="292"/>
        <end position="471"/>
    </location>
</feature>
<evidence type="ECO:0000256" key="12">
    <source>
        <dbReference type="PROSITE-ProRule" id="PRU01193"/>
    </source>
</evidence>
<evidence type="ECO:0000259" key="16">
    <source>
        <dbReference type="PROSITE" id="PS50042"/>
    </source>
</evidence>
<evidence type="ECO:0000256" key="15">
    <source>
        <dbReference type="SAM" id="SignalP"/>
    </source>
</evidence>
<dbReference type="GO" id="GO:0005886">
    <property type="term" value="C:plasma membrane"/>
    <property type="evidence" value="ECO:0007669"/>
    <property type="project" value="UniProtKB-SubCell"/>
</dbReference>
<feature type="signal peptide" evidence="15">
    <location>
        <begin position="1"/>
        <end position="29"/>
    </location>
</feature>
<dbReference type="InterPro" id="IPR000644">
    <property type="entry name" value="CBS_dom"/>
</dbReference>
<keyword evidence="6" id="KW-0677">Repeat</keyword>
<dbReference type="EMBL" id="BMAO01020786">
    <property type="protein sequence ID" value="GFQ69878.1"/>
    <property type="molecule type" value="Genomic_DNA"/>
</dbReference>
<dbReference type="Proteomes" id="UP000887116">
    <property type="component" value="Unassembled WGS sequence"/>
</dbReference>
<keyword evidence="9 11" id="KW-0129">CBS domain</keyword>
<comment type="caution">
    <text evidence="19">The sequence shown here is derived from an EMBL/GenBank/DDBJ whole genome shotgun (WGS) entry which is preliminary data.</text>
</comment>
<dbReference type="InterPro" id="IPR002550">
    <property type="entry name" value="CNNM"/>
</dbReference>
<feature type="transmembrane region" description="Helical" evidence="14">
    <location>
        <begin position="354"/>
        <end position="375"/>
    </location>
</feature>
<keyword evidence="8" id="KW-0406">Ion transport</keyword>
<dbReference type="PROSITE" id="PS51371">
    <property type="entry name" value="CBS"/>
    <property type="match status" value="2"/>
</dbReference>
<dbReference type="SUPFAM" id="SSF51206">
    <property type="entry name" value="cAMP-binding domain-like"/>
    <property type="match status" value="1"/>
</dbReference>
<keyword evidence="7 12" id="KW-1133">Transmembrane helix</keyword>
<organism evidence="19 20">
    <name type="scientific">Trichonephila clavata</name>
    <name type="common">Joro spider</name>
    <name type="synonym">Nephila clavata</name>
    <dbReference type="NCBI Taxonomy" id="2740835"/>
    <lineage>
        <taxon>Eukaryota</taxon>
        <taxon>Metazoa</taxon>
        <taxon>Ecdysozoa</taxon>
        <taxon>Arthropoda</taxon>
        <taxon>Chelicerata</taxon>
        <taxon>Arachnida</taxon>
        <taxon>Araneae</taxon>
        <taxon>Araneomorphae</taxon>
        <taxon>Entelegynae</taxon>
        <taxon>Araneoidea</taxon>
        <taxon>Nephilidae</taxon>
        <taxon>Trichonephila</taxon>
    </lineage>
</organism>
<sequence>MARNGWCSENTCLFWLLACIVLFCKLSEGSFPKFLKPNRDVSAVHRAKHHANSTSSNRTVTIHLEGVDLHINNLLALTKESGRPGSPCNEALFIIKDLPVVSSDGSSGEIEVNEALHAELSVASWHVCIRQPSQNGEWTHIGKYERYPSTYEKRDYIYGKKLDNEVNRTQVFGMRAEGDRVYITEEGITKIPASSNITLRIFGIHFSNKTEIAFTGSSRVCDKVTKIVKITNDNVITENVLELIVSIPLVEGIESYYICVKKSLQYEKGEGTVATWVHQGHQTWLRMEPFGRILPMWLQICIICTLLILSGLFSGLNLGLMALDRTELQVIENCGTETEKKYARVISPLRKKGNYLLCSLLLGNVLVNSSLTILLDDLTSGIIAIVGSTISIVIFGEIIPQAICSRHGLAIGAKTVYVTKLFMLATFPLSFPISKILDCVLGEEIGNVYDRERLMEFIRVTKDYNKLENEEVNIISGALELKKKTVADVMTQIEDVFMIPYNATLNFQTMSEIMAQGYSRIPVYDGDRINVVALLNIKDLAFVDPEDNSPLKTVCEFYNHPINFVFEDETLDVMLNEFKKGRSHMAFVRHVNSEGLGDPFYEIVGVVTLEDVIEEILQSEIVDETDVLTDNRKKQRRKETQIRQDFSDFAKIGGGQQGTNIISPQLALATYQFLSTSVEPFRNSFLSETVLKRLMTQNIFFKSKQNKDGFNAPCNTLYQAGKPADYFVLILEGRCRVTVCKENLVFETGPFSFFGIPAITVTVNAGDISSQNHKQSLTSISLSPENPVSKTFIPDYTVVTITETLYMKIHWAVYLAAYRATLMERHHKIDPESEEIFNNNWEQNFQFSSSGSLNHLQLDANSINTASIQNNKRSGHSPIMNRTSNHNDVVKRRASVEVGCISRCPDVVIADGILKNQKSKESLVKTSVFSNASEIPMIDMPHNLNSVAEDENCDSVEVVSKKLKDGISGKKKNSVNGTAEQTNERTRLLYPSEA</sequence>
<evidence type="ECO:0000256" key="9">
    <source>
        <dbReference type="ARBA" id="ARBA00023122"/>
    </source>
</evidence>
<feature type="chain" id="PRO_5036497867" evidence="15">
    <location>
        <begin position="30"/>
        <end position="994"/>
    </location>
</feature>
<dbReference type="Pfam" id="PF01595">
    <property type="entry name" value="CNNM"/>
    <property type="match status" value="1"/>
</dbReference>
<evidence type="ECO:0000256" key="1">
    <source>
        <dbReference type="ARBA" id="ARBA00004651"/>
    </source>
</evidence>
<dbReference type="CDD" id="cd04590">
    <property type="entry name" value="CBS_pair_CorC_HlyC_assoc"/>
    <property type="match status" value="1"/>
</dbReference>
<evidence type="ECO:0000256" key="3">
    <source>
        <dbReference type="ARBA" id="ARBA00022448"/>
    </source>
</evidence>
<dbReference type="InterPro" id="IPR000595">
    <property type="entry name" value="cNMP-bd_dom"/>
</dbReference>
<dbReference type="AlphaFoldDB" id="A0A8X6F3C9"/>
<evidence type="ECO:0000256" key="2">
    <source>
        <dbReference type="ARBA" id="ARBA00010484"/>
    </source>
</evidence>
<evidence type="ECO:0000256" key="7">
    <source>
        <dbReference type="ARBA" id="ARBA00022989"/>
    </source>
</evidence>